<comment type="caution">
    <text evidence="2">The sequence shown here is derived from an EMBL/GenBank/DDBJ whole genome shotgun (WGS) entry which is preliminary data.</text>
</comment>
<feature type="region of interest" description="Disordered" evidence="1">
    <location>
        <begin position="74"/>
        <end position="113"/>
    </location>
</feature>
<gene>
    <name evidence="2" type="ORF">ABVK25_010749</name>
</gene>
<dbReference type="Proteomes" id="UP001590951">
    <property type="component" value="Unassembled WGS sequence"/>
</dbReference>
<dbReference type="EMBL" id="JBHFEH010000074">
    <property type="protein sequence ID" value="KAL2048997.1"/>
    <property type="molecule type" value="Genomic_DNA"/>
</dbReference>
<name>A0ABR4ATG5_9LECA</name>
<proteinExistence type="predicted"/>
<sequence length="155" mass="16100">MGIIAQSCSNPYCVCTLPPAAPVVESFPDDYTITSAVFFYATSTGAADPCAYTEDPGMGSWIYLVSKTKSTCGPSSIMPPQGGAPPPTSTATSTPSSTTASIPSPTTTATTQPQMCQITSTSIYSCGVQDKTTLTPLANMRPSKQVSNGRRKLPD</sequence>
<feature type="region of interest" description="Disordered" evidence="1">
    <location>
        <begin position="135"/>
        <end position="155"/>
    </location>
</feature>
<accession>A0ABR4ATG5</accession>
<protein>
    <submittedName>
        <fullName evidence="2">Uncharacterized protein</fullName>
    </submittedName>
</protein>
<reference evidence="2 3" key="1">
    <citation type="submission" date="2024-09" db="EMBL/GenBank/DDBJ databases">
        <title>Rethinking Asexuality: The Enigmatic Case of Functional Sexual Genes in Lepraria (Stereocaulaceae).</title>
        <authorList>
            <person name="Doellman M."/>
            <person name="Sun Y."/>
            <person name="Barcenas-Pena A."/>
            <person name="Lumbsch H.T."/>
            <person name="Grewe F."/>
        </authorList>
    </citation>
    <scope>NUCLEOTIDE SEQUENCE [LARGE SCALE GENOMIC DNA]</scope>
    <source>
        <strain evidence="2 3">Grewe 0041</strain>
    </source>
</reference>
<evidence type="ECO:0000256" key="1">
    <source>
        <dbReference type="SAM" id="MobiDB-lite"/>
    </source>
</evidence>
<evidence type="ECO:0000313" key="3">
    <source>
        <dbReference type="Proteomes" id="UP001590951"/>
    </source>
</evidence>
<feature type="compositionally biased region" description="Polar residues" evidence="1">
    <location>
        <begin position="135"/>
        <end position="148"/>
    </location>
</feature>
<evidence type="ECO:0000313" key="2">
    <source>
        <dbReference type="EMBL" id="KAL2048997.1"/>
    </source>
</evidence>
<feature type="compositionally biased region" description="Low complexity" evidence="1">
    <location>
        <begin position="89"/>
        <end position="111"/>
    </location>
</feature>
<keyword evidence="3" id="KW-1185">Reference proteome</keyword>
<organism evidence="2 3">
    <name type="scientific">Lepraria finkii</name>
    <dbReference type="NCBI Taxonomy" id="1340010"/>
    <lineage>
        <taxon>Eukaryota</taxon>
        <taxon>Fungi</taxon>
        <taxon>Dikarya</taxon>
        <taxon>Ascomycota</taxon>
        <taxon>Pezizomycotina</taxon>
        <taxon>Lecanoromycetes</taxon>
        <taxon>OSLEUM clade</taxon>
        <taxon>Lecanoromycetidae</taxon>
        <taxon>Lecanorales</taxon>
        <taxon>Lecanorineae</taxon>
        <taxon>Stereocaulaceae</taxon>
        <taxon>Lepraria</taxon>
    </lineage>
</organism>